<keyword evidence="2 6" id="KW-0812">Transmembrane</keyword>
<dbReference type="Proteomes" id="UP001219933">
    <property type="component" value="Chromosome 4"/>
</dbReference>
<feature type="transmembrane region" description="Helical" evidence="6">
    <location>
        <begin position="392"/>
        <end position="413"/>
    </location>
</feature>
<dbReference type="Gene3D" id="1.20.1250.20">
    <property type="entry name" value="MFS general substrate transporter like domains"/>
    <property type="match status" value="1"/>
</dbReference>
<feature type="transmembrane region" description="Helical" evidence="6">
    <location>
        <begin position="457"/>
        <end position="483"/>
    </location>
</feature>
<keyword evidence="3 6" id="KW-1133">Transmembrane helix</keyword>
<evidence type="ECO:0000256" key="4">
    <source>
        <dbReference type="ARBA" id="ARBA00023136"/>
    </source>
</evidence>
<evidence type="ECO:0000313" key="8">
    <source>
        <dbReference type="Proteomes" id="UP001219933"/>
    </source>
</evidence>
<feature type="compositionally biased region" description="Polar residues" evidence="5">
    <location>
        <begin position="1"/>
        <end position="10"/>
    </location>
</feature>
<evidence type="ECO:0000313" key="7">
    <source>
        <dbReference type="EMBL" id="WFD35945.1"/>
    </source>
</evidence>
<dbReference type="GO" id="GO:0005886">
    <property type="term" value="C:plasma membrane"/>
    <property type="evidence" value="ECO:0007669"/>
    <property type="project" value="TreeGrafter"/>
</dbReference>
<protein>
    <recommendedName>
        <fullName evidence="9">Major facilitator superfamily (MFS) profile domain-containing protein</fullName>
    </recommendedName>
</protein>
<dbReference type="Pfam" id="PF07690">
    <property type="entry name" value="MFS_1"/>
    <property type="match status" value="1"/>
</dbReference>
<dbReference type="GO" id="GO:0022857">
    <property type="term" value="F:transmembrane transporter activity"/>
    <property type="evidence" value="ECO:0007669"/>
    <property type="project" value="InterPro"/>
</dbReference>
<dbReference type="AlphaFoldDB" id="A0AAF0EVR1"/>
<evidence type="ECO:0000256" key="2">
    <source>
        <dbReference type="ARBA" id="ARBA00022692"/>
    </source>
</evidence>
<accession>A0AAF0EVR1</accession>
<feature type="transmembrane region" description="Helical" evidence="6">
    <location>
        <begin position="326"/>
        <end position="346"/>
    </location>
</feature>
<dbReference type="CDD" id="cd17323">
    <property type="entry name" value="MFS_Tpo1_MDR_like"/>
    <property type="match status" value="1"/>
</dbReference>
<evidence type="ECO:0000256" key="1">
    <source>
        <dbReference type="ARBA" id="ARBA00004141"/>
    </source>
</evidence>
<dbReference type="InterPro" id="IPR011701">
    <property type="entry name" value="MFS"/>
</dbReference>
<keyword evidence="8" id="KW-1185">Reference proteome</keyword>
<sequence length="503" mass="56068">MSMSSQSFHDFSQRLEEFESRDAEQGEEIARELERVRSGRKPKHTPSVKSVKEEGDEDEFLVTWDSKDSQENPRNWPVAKKVRIMAVVSFFSLMGPYSSSMVSPASDAIASALETPNETEKTLLVSVFVLAYMFGPMFSSPISEAKGRRPVLLICNLIVLPMGGGSIADLFEPSQRGVAMSMYALTPLFGPSIGPVVSGWIIQGWGPDKWQWIFWTSTMLSVAVEVAGFLLIPETYAPELLRKKGQRLRKHTGNEKLHTVYDVGSETLSQTIRRVLLRPMIFMTTELVVILPSLYMSIIYGCFYLLIATLPMVFEFHYGMPVGISALHNLAMAAGVTAGSFTLGPLTDYTYKRLSREHGQPQPEFKLPILMIAVFFAPIGLLIYGWTSEYKVFWLVPDIGLFIVSAGMLGVFLQIQMYLVDVMSIYGSSAISAAIFMRSLLGFVFPLFAHQMFNSLGFGWGCSIIALVCAVIGIPSPYLLWAYGPALRRRSKYAVKPSLQQDK</sequence>
<feature type="region of interest" description="Disordered" evidence="5">
    <location>
        <begin position="1"/>
        <end position="54"/>
    </location>
</feature>
<evidence type="ECO:0000256" key="3">
    <source>
        <dbReference type="ARBA" id="ARBA00022989"/>
    </source>
</evidence>
<feature type="compositionally biased region" description="Basic and acidic residues" evidence="5">
    <location>
        <begin position="11"/>
        <end position="37"/>
    </location>
</feature>
<keyword evidence="4 6" id="KW-0472">Membrane</keyword>
<evidence type="ECO:0000256" key="5">
    <source>
        <dbReference type="SAM" id="MobiDB-lite"/>
    </source>
</evidence>
<comment type="subcellular location">
    <subcellularLocation>
        <location evidence="1">Membrane</location>
        <topology evidence="1">Multi-pass membrane protein</topology>
    </subcellularLocation>
</comment>
<feature type="transmembrane region" description="Helical" evidence="6">
    <location>
        <begin position="425"/>
        <end position="445"/>
    </location>
</feature>
<dbReference type="InterPro" id="IPR036259">
    <property type="entry name" value="MFS_trans_sf"/>
</dbReference>
<feature type="transmembrane region" description="Helical" evidence="6">
    <location>
        <begin position="287"/>
        <end position="314"/>
    </location>
</feature>
<reference evidence="7" key="1">
    <citation type="submission" date="2023-03" db="EMBL/GenBank/DDBJ databases">
        <title>Mating type loci evolution in Malassezia.</title>
        <authorList>
            <person name="Coelho M.A."/>
        </authorList>
    </citation>
    <scope>NUCLEOTIDE SEQUENCE</scope>
    <source>
        <strain evidence="7">CBS 11721</strain>
    </source>
</reference>
<feature type="transmembrane region" description="Helical" evidence="6">
    <location>
        <begin position="122"/>
        <end position="139"/>
    </location>
</feature>
<dbReference type="SUPFAM" id="SSF103473">
    <property type="entry name" value="MFS general substrate transporter"/>
    <property type="match status" value="1"/>
</dbReference>
<organism evidence="7 8">
    <name type="scientific">Malassezia cuniculi</name>
    <dbReference type="NCBI Taxonomy" id="948313"/>
    <lineage>
        <taxon>Eukaryota</taxon>
        <taxon>Fungi</taxon>
        <taxon>Dikarya</taxon>
        <taxon>Basidiomycota</taxon>
        <taxon>Ustilaginomycotina</taxon>
        <taxon>Malasseziomycetes</taxon>
        <taxon>Malasseziales</taxon>
        <taxon>Malasseziaceae</taxon>
        <taxon>Malassezia</taxon>
    </lineage>
</organism>
<dbReference type="PANTHER" id="PTHR23502">
    <property type="entry name" value="MAJOR FACILITATOR SUPERFAMILY"/>
    <property type="match status" value="1"/>
</dbReference>
<feature type="transmembrane region" description="Helical" evidence="6">
    <location>
        <begin position="367"/>
        <end position="386"/>
    </location>
</feature>
<name>A0AAF0EVR1_9BASI</name>
<evidence type="ECO:0008006" key="9">
    <source>
        <dbReference type="Google" id="ProtNLM"/>
    </source>
</evidence>
<dbReference type="PANTHER" id="PTHR23502:SF60">
    <property type="entry name" value="MAJOR FACILITATOR SUPERFAMILY (MFS) PROFILE DOMAIN-CONTAINING PROTEIN-RELATED"/>
    <property type="match status" value="1"/>
</dbReference>
<proteinExistence type="predicted"/>
<evidence type="ECO:0000256" key="6">
    <source>
        <dbReference type="SAM" id="Phobius"/>
    </source>
</evidence>
<feature type="transmembrane region" description="Helical" evidence="6">
    <location>
        <begin position="212"/>
        <end position="232"/>
    </location>
</feature>
<gene>
    <name evidence="7" type="ORF">MCUN1_002816</name>
</gene>
<feature type="transmembrane region" description="Helical" evidence="6">
    <location>
        <begin position="151"/>
        <end position="171"/>
    </location>
</feature>
<dbReference type="EMBL" id="CP119880">
    <property type="protein sequence ID" value="WFD35945.1"/>
    <property type="molecule type" value="Genomic_DNA"/>
</dbReference>